<evidence type="ECO:0000313" key="3">
    <source>
        <dbReference type="Proteomes" id="UP000248423"/>
    </source>
</evidence>
<evidence type="ECO:0000256" key="1">
    <source>
        <dbReference type="SAM" id="MobiDB-lite"/>
    </source>
</evidence>
<name>A0A319DUJ3_ASPSB</name>
<reference evidence="2 3" key="1">
    <citation type="submission" date="2018-02" db="EMBL/GenBank/DDBJ databases">
        <title>The genomes of Aspergillus section Nigri reveals drivers in fungal speciation.</title>
        <authorList>
            <consortium name="DOE Joint Genome Institute"/>
            <person name="Vesth T.C."/>
            <person name="Nybo J."/>
            <person name="Theobald S."/>
            <person name="Brandl J."/>
            <person name="Frisvad J.C."/>
            <person name="Nielsen K.F."/>
            <person name="Lyhne E.K."/>
            <person name="Kogle M.E."/>
            <person name="Kuo A."/>
            <person name="Riley R."/>
            <person name="Clum A."/>
            <person name="Nolan M."/>
            <person name="Lipzen A."/>
            <person name="Salamov A."/>
            <person name="Henrissat B."/>
            <person name="Wiebenga A."/>
            <person name="De vries R.P."/>
            <person name="Grigoriev I.V."/>
            <person name="Mortensen U.H."/>
            <person name="Andersen M.R."/>
            <person name="Baker S.E."/>
        </authorList>
    </citation>
    <scope>NUCLEOTIDE SEQUENCE [LARGE SCALE GENOMIC DNA]</scope>
    <source>
        <strain evidence="2 3">CBS 121057</strain>
    </source>
</reference>
<accession>A0A319DUJ3</accession>
<proteinExistence type="predicted"/>
<dbReference type="Proteomes" id="UP000248423">
    <property type="component" value="Unassembled WGS sequence"/>
</dbReference>
<dbReference type="VEuPathDB" id="FungiDB:BO78DRAFT_401324"/>
<evidence type="ECO:0000313" key="2">
    <source>
        <dbReference type="EMBL" id="PYI01421.1"/>
    </source>
</evidence>
<dbReference type="EMBL" id="KZ826416">
    <property type="protein sequence ID" value="PYI01421.1"/>
    <property type="molecule type" value="Genomic_DNA"/>
</dbReference>
<protein>
    <submittedName>
        <fullName evidence="2">Uncharacterized protein</fullName>
    </submittedName>
</protein>
<feature type="region of interest" description="Disordered" evidence="1">
    <location>
        <begin position="1"/>
        <end position="28"/>
    </location>
</feature>
<sequence>MDHDEMMGPLPGAPTGARETTPTQRTLWKGRIDSESRFWWCGQPIEAQRLASGVEP</sequence>
<organism evidence="2 3">
    <name type="scientific">Aspergillus sclerotiicarbonarius (strain CBS 121057 / IBT 28362)</name>
    <dbReference type="NCBI Taxonomy" id="1448318"/>
    <lineage>
        <taxon>Eukaryota</taxon>
        <taxon>Fungi</taxon>
        <taxon>Dikarya</taxon>
        <taxon>Ascomycota</taxon>
        <taxon>Pezizomycotina</taxon>
        <taxon>Eurotiomycetes</taxon>
        <taxon>Eurotiomycetidae</taxon>
        <taxon>Eurotiales</taxon>
        <taxon>Aspergillaceae</taxon>
        <taxon>Aspergillus</taxon>
        <taxon>Aspergillus subgen. Circumdati</taxon>
    </lineage>
</organism>
<keyword evidence="3" id="KW-1185">Reference proteome</keyword>
<dbReference type="AlphaFoldDB" id="A0A319DUJ3"/>
<gene>
    <name evidence="2" type="ORF">BO78DRAFT_401324</name>
</gene>